<dbReference type="Pfam" id="PF00356">
    <property type="entry name" value="LacI"/>
    <property type="match status" value="1"/>
</dbReference>
<evidence type="ECO:0000256" key="2">
    <source>
        <dbReference type="ARBA" id="ARBA00023125"/>
    </source>
</evidence>
<evidence type="ECO:0000256" key="3">
    <source>
        <dbReference type="ARBA" id="ARBA00023163"/>
    </source>
</evidence>
<evidence type="ECO:0000259" key="5">
    <source>
        <dbReference type="PROSITE" id="PS50932"/>
    </source>
</evidence>
<evidence type="ECO:0000256" key="1">
    <source>
        <dbReference type="ARBA" id="ARBA00023015"/>
    </source>
</evidence>
<keyword evidence="2 6" id="KW-0238">DNA-binding</keyword>
<dbReference type="PROSITE" id="PS50932">
    <property type="entry name" value="HTH_LACI_2"/>
    <property type="match status" value="1"/>
</dbReference>
<comment type="caution">
    <text evidence="6">The sequence shown here is derived from an EMBL/GenBank/DDBJ whole genome shotgun (WGS) entry which is preliminary data.</text>
</comment>
<dbReference type="GO" id="GO:0003677">
    <property type="term" value="F:DNA binding"/>
    <property type="evidence" value="ECO:0007669"/>
    <property type="project" value="UniProtKB-KW"/>
</dbReference>
<dbReference type="Pfam" id="PF13377">
    <property type="entry name" value="Peripla_BP_3"/>
    <property type="match status" value="1"/>
</dbReference>
<feature type="domain" description="HTH lacI-type" evidence="5">
    <location>
        <begin position="34"/>
        <end position="88"/>
    </location>
</feature>
<dbReference type="SMART" id="SM00354">
    <property type="entry name" value="HTH_LACI"/>
    <property type="match status" value="1"/>
</dbReference>
<dbReference type="CDD" id="cd01392">
    <property type="entry name" value="HTH_LacI"/>
    <property type="match status" value="1"/>
</dbReference>
<evidence type="ECO:0000256" key="4">
    <source>
        <dbReference type="SAM" id="MobiDB-lite"/>
    </source>
</evidence>
<dbReference type="PANTHER" id="PTHR30146:SF153">
    <property type="entry name" value="LACTOSE OPERON REPRESSOR"/>
    <property type="match status" value="1"/>
</dbReference>
<name>A0ABN3TBU3_9ACTN</name>
<evidence type="ECO:0000313" key="7">
    <source>
        <dbReference type="Proteomes" id="UP001499989"/>
    </source>
</evidence>
<sequence length="369" mass="38867">MTSREDETGRTGRTPAPAPAAAPAAPPRGPGRRVGIRDVAEAAGLSITTVSHALRGKGQIAPATRERVRRAAAELGYRPDPVARGLVSGRTGILGLVVGHMSDLPWASTYRPYYAAFSAGATMTAVERDYALVVVPGDPASGLWARVPMDGLIIVDPVREDPLLADCARRGMPVVTDGRPIDPGYDGVPTVESDLEHGMAEILGHLRTSGATRAGLLTGPEPDAYTQDCERLYRQWCDAVGQAPVVDSPAAAEDPVEAALRMLSAPDRPDAVHGLNETYGQALVVAARRLGLGVPDDLMISVMRESDRSTGTADWDVPLTSLSLDARRLGAECVSVLIDVLDGKEPDHVVVPCTVVVRGSTRRGRAATG</sequence>
<protein>
    <submittedName>
        <fullName evidence="6">LacI family DNA-binding transcriptional regulator</fullName>
    </submittedName>
</protein>
<dbReference type="InterPro" id="IPR046335">
    <property type="entry name" value="LacI/GalR-like_sensor"/>
</dbReference>
<keyword evidence="3" id="KW-0804">Transcription</keyword>
<dbReference type="Gene3D" id="1.10.260.40">
    <property type="entry name" value="lambda repressor-like DNA-binding domains"/>
    <property type="match status" value="1"/>
</dbReference>
<accession>A0ABN3TBU3</accession>
<proteinExistence type="predicted"/>
<keyword evidence="1" id="KW-0805">Transcription regulation</keyword>
<feature type="compositionally biased region" description="Basic and acidic residues" evidence="4">
    <location>
        <begin position="1"/>
        <end position="10"/>
    </location>
</feature>
<gene>
    <name evidence="6" type="ORF">GCM10010310_62860</name>
</gene>
<feature type="region of interest" description="Disordered" evidence="4">
    <location>
        <begin position="1"/>
        <end position="34"/>
    </location>
</feature>
<evidence type="ECO:0000313" key="6">
    <source>
        <dbReference type="EMBL" id="GAA2697943.1"/>
    </source>
</evidence>
<dbReference type="RefSeq" id="WP_319123548.1">
    <property type="nucleotide sequence ID" value="NZ_BAAASK010000026.1"/>
</dbReference>
<keyword evidence="7" id="KW-1185">Reference proteome</keyword>
<dbReference type="SUPFAM" id="SSF47413">
    <property type="entry name" value="lambda repressor-like DNA-binding domains"/>
    <property type="match status" value="1"/>
</dbReference>
<dbReference type="InterPro" id="IPR010982">
    <property type="entry name" value="Lambda_DNA-bd_dom_sf"/>
</dbReference>
<dbReference type="Proteomes" id="UP001499989">
    <property type="component" value="Unassembled WGS sequence"/>
</dbReference>
<dbReference type="SUPFAM" id="SSF53822">
    <property type="entry name" value="Periplasmic binding protein-like I"/>
    <property type="match status" value="1"/>
</dbReference>
<dbReference type="InterPro" id="IPR028082">
    <property type="entry name" value="Peripla_BP_I"/>
</dbReference>
<feature type="compositionally biased region" description="Pro residues" evidence="4">
    <location>
        <begin position="16"/>
        <end position="29"/>
    </location>
</feature>
<dbReference type="PANTHER" id="PTHR30146">
    <property type="entry name" value="LACI-RELATED TRANSCRIPTIONAL REPRESSOR"/>
    <property type="match status" value="1"/>
</dbReference>
<reference evidence="6 7" key="1">
    <citation type="journal article" date="2019" name="Int. J. Syst. Evol. Microbiol.">
        <title>The Global Catalogue of Microorganisms (GCM) 10K type strain sequencing project: providing services to taxonomists for standard genome sequencing and annotation.</title>
        <authorList>
            <consortium name="The Broad Institute Genomics Platform"/>
            <consortium name="The Broad Institute Genome Sequencing Center for Infectious Disease"/>
            <person name="Wu L."/>
            <person name="Ma J."/>
        </authorList>
    </citation>
    <scope>NUCLEOTIDE SEQUENCE [LARGE SCALE GENOMIC DNA]</scope>
    <source>
        <strain evidence="6 7">JCM 4531</strain>
    </source>
</reference>
<dbReference type="InterPro" id="IPR000843">
    <property type="entry name" value="HTH_LacI"/>
</dbReference>
<dbReference type="Gene3D" id="3.40.50.2300">
    <property type="match status" value="2"/>
</dbReference>
<organism evidence="6 7">
    <name type="scientific">Streptomyces violaceolatus</name>
    <dbReference type="NCBI Taxonomy" id="67378"/>
    <lineage>
        <taxon>Bacteria</taxon>
        <taxon>Bacillati</taxon>
        <taxon>Actinomycetota</taxon>
        <taxon>Actinomycetes</taxon>
        <taxon>Kitasatosporales</taxon>
        <taxon>Streptomycetaceae</taxon>
        <taxon>Streptomyces</taxon>
        <taxon>Streptomyces violaceoruber group</taxon>
    </lineage>
</organism>
<dbReference type="EMBL" id="BAAASK010000026">
    <property type="protein sequence ID" value="GAA2697943.1"/>
    <property type="molecule type" value="Genomic_DNA"/>
</dbReference>